<dbReference type="InterPro" id="IPR036097">
    <property type="entry name" value="HisK_dim/P_sf"/>
</dbReference>
<feature type="transmembrane region" description="Helical" evidence="7">
    <location>
        <begin position="164"/>
        <end position="183"/>
    </location>
</feature>
<reference evidence="11 12" key="1">
    <citation type="submission" date="2019-03" db="EMBL/GenBank/DDBJ databases">
        <title>Genomic Encyclopedia of Type Strains, Phase III (KMG-III): the genomes of soil and plant-associated and newly described type strains.</title>
        <authorList>
            <person name="Whitman W."/>
        </authorList>
    </citation>
    <scope>NUCLEOTIDE SEQUENCE [LARGE SCALE GENOMIC DNA]</scope>
    <source>
        <strain evidence="11 12">CGMCC 1.7660</strain>
    </source>
</reference>
<feature type="transmembrane region" description="Helical" evidence="7">
    <location>
        <begin position="20"/>
        <end position="39"/>
    </location>
</feature>
<dbReference type="Pfam" id="PF00512">
    <property type="entry name" value="HisKA"/>
    <property type="match status" value="1"/>
</dbReference>
<dbReference type="Pfam" id="PF02518">
    <property type="entry name" value="HATPase_c"/>
    <property type="match status" value="1"/>
</dbReference>
<organism evidence="11 12">
    <name type="scientific">Dongia mobilis</name>
    <dbReference type="NCBI Taxonomy" id="578943"/>
    <lineage>
        <taxon>Bacteria</taxon>
        <taxon>Pseudomonadati</taxon>
        <taxon>Pseudomonadota</taxon>
        <taxon>Alphaproteobacteria</taxon>
        <taxon>Rhodospirillales</taxon>
        <taxon>Dongiaceae</taxon>
        <taxon>Dongia</taxon>
    </lineage>
</organism>
<accession>A0A4R6WGT8</accession>
<feature type="transmembrane region" description="Helical" evidence="7">
    <location>
        <begin position="129"/>
        <end position="152"/>
    </location>
</feature>
<dbReference type="InterPro" id="IPR013767">
    <property type="entry name" value="PAS_fold"/>
</dbReference>
<proteinExistence type="predicted"/>
<dbReference type="InterPro" id="IPR000014">
    <property type="entry name" value="PAS"/>
</dbReference>
<comment type="caution">
    <text evidence="11">The sequence shown here is derived from an EMBL/GenBank/DDBJ whole genome shotgun (WGS) entry which is preliminary data.</text>
</comment>
<dbReference type="InterPro" id="IPR005467">
    <property type="entry name" value="His_kinase_dom"/>
</dbReference>
<evidence type="ECO:0000256" key="1">
    <source>
        <dbReference type="ARBA" id="ARBA00000085"/>
    </source>
</evidence>
<dbReference type="SUPFAM" id="SSF55785">
    <property type="entry name" value="PYP-like sensor domain (PAS domain)"/>
    <property type="match status" value="1"/>
</dbReference>
<evidence type="ECO:0000259" key="10">
    <source>
        <dbReference type="PROSITE" id="PS50924"/>
    </source>
</evidence>
<keyword evidence="7" id="KW-1133">Transmembrane helix</keyword>
<dbReference type="InterPro" id="IPR050736">
    <property type="entry name" value="Sensor_HK_Regulatory"/>
</dbReference>
<gene>
    <name evidence="11" type="ORF">A8950_3794</name>
</gene>
<dbReference type="OrthoDB" id="8477070at2"/>
<keyword evidence="7" id="KW-0812">Transmembrane</keyword>
<dbReference type="InterPro" id="IPR003661">
    <property type="entry name" value="HisK_dim/P_dom"/>
</dbReference>
<feature type="transmembrane region" description="Helical" evidence="7">
    <location>
        <begin position="195"/>
        <end position="215"/>
    </location>
</feature>
<dbReference type="Gene3D" id="1.10.287.130">
    <property type="match status" value="1"/>
</dbReference>
<dbReference type="PANTHER" id="PTHR43711">
    <property type="entry name" value="TWO-COMPONENT HISTIDINE KINASE"/>
    <property type="match status" value="1"/>
</dbReference>
<evidence type="ECO:0000313" key="12">
    <source>
        <dbReference type="Proteomes" id="UP000295783"/>
    </source>
</evidence>
<feature type="transmembrane region" description="Helical" evidence="7">
    <location>
        <begin position="235"/>
        <end position="258"/>
    </location>
</feature>
<dbReference type="InterPro" id="IPR005330">
    <property type="entry name" value="MHYT_dom"/>
</dbReference>
<evidence type="ECO:0000256" key="6">
    <source>
        <dbReference type="ARBA" id="ARBA00023012"/>
    </source>
</evidence>
<name>A0A4R6WGT8_9PROT</name>
<dbReference type="GO" id="GO:0000155">
    <property type="term" value="F:phosphorelay sensor kinase activity"/>
    <property type="evidence" value="ECO:0007669"/>
    <property type="project" value="InterPro"/>
</dbReference>
<evidence type="ECO:0000256" key="3">
    <source>
        <dbReference type="ARBA" id="ARBA00022553"/>
    </source>
</evidence>
<evidence type="ECO:0000256" key="7">
    <source>
        <dbReference type="PROSITE-ProRule" id="PRU00244"/>
    </source>
</evidence>
<dbReference type="Pfam" id="PF03707">
    <property type="entry name" value="MHYT"/>
    <property type="match status" value="3"/>
</dbReference>
<feature type="domain" description="PAS" evidence="9">
    <location>
        <begin position="276"/>
        <end position="346"/>
    </location>
</feature>
<dbReference type="Pfam" id="PF00989">
    <property type="entry name" value="PAS"/>
    <property type="match status" value="1"/>
</dbReference>
<dbReference type="RefSeq" id="WP_133615221.1">
    <property type="nucleotide sequence ID" value="NZ_SNYW01000014.1"/>
</dbReference>
<keyword evidence="4" id="KW-0808">Transferase</keyword>
<dbReference type="SMART" id="SM00387">
    <property type="entry name" value="HATPase_c"/>
    <property type="match status" value="1"/>
</dbReference>
<dbReference type="PANTHER" id="PTHR43711:SF31">
    <property type="entry name" value="HISTIDINE KINASE"/>
    <property type="match status" value="1"/>
</dbReference>
<protein>
    <recommendedName>
        <fullName evidence="2">histidine kinase</fullName>
        <ecNumber evidence="2">2.7.13.3</ecNumber>
    </recommendedName>
</protein>
<sequence length="654" mass="69994">MELRPDPKVTYLSTSHDPLIVLLSILVAVVASFVSLDVAERLRGAAGRNWWLWLSAAGVTLGGGIWSMHFIAMLAYGAPVHFTYDTFLTLLSLLLAIASTMVGYFVAAYRRGDAPPHRGGGLASGINGLRLLLAGGITGAGVAGMHYTGMAALVVQARIEYDPVLVSASVVVAVVAATAAFWLSLKLDRAWHKAAAALVMGAAITGMHYTGMAAVRLVSAMRNYPSAFEEGTPATLMAGSLAVVTMLILAIGFISAIGDRRMDRQSQRAAVHHARSESRFEAIVTSMTDIILLLDRGGRIIYVSPALGRILGLAPDEVVGRPFTQLAPPESRNRVAGLLSACLEHGSEPQAANELPMRNAAGDRCFMDMTIRNLLDDPHLNALVVKLHDVTDKKRIAEELLAAKERAEAASRAKSTFLANVSHELRTPLNSIIGFSDLLLAQPNGPIQESYVDFARDINVSGKQLLTVINSILEYSRAESGSLELDSILVEPMAEAEACRRLHQEQIQAKALQVVVEPFQGRCLLLADRSKLRQILIHLISNAVKFTPEGGRIRIAGEVDSGGCCILSVQDSGIGMSDDEIAQALQPFHQAQGGLSRSFEGTGLGLPLTRALISLHQGELSIESARGVGTLVQVRFPRDRVKFVELSQGGAAAS</sequence>
<dbReference type="SUPFAM" id="SSF55874">
    <property type="entry name" value="ATPase domain of HSP90 chaperone/DNA topoisomerase II/histidine kinase"/>
    <property type="match status" value="1"/>
</dbReference>
<keyword evidence="7" id="KW-0472">Membrane</keyword>
<dbReference type="PROSITE" id="PS50109">
    <property type="entry name" value="HIS_KIN"/>
    <property type="match status" value="1"/>
</dbReference>
<feature type="transmembrane region" description="Helical" evidence="7">
    <location>
        <begin position="51"/>
        <end position="75"/>
    </location>
</feature>
<dbReference type="Gene3D" id="3.30.450.20">
    <property type="entry name" value="PAS domain"/>
    <property type="match status" value="1"/>
</dbReference>
<dbReference type="InterPro" id="IPR003594">
    <property type="entry name" value="HATPase_dom"/>
</dbReference>
<dbReference type="SUPFAM" id="SSF47384">
    <property type="entry name" value="Homodimeric domain of signal transducing histidine kinase"/>
    <property type="match status" value="1"/>
</dbReference>
<dbReference type="InterPro" id="IPR036890">
    <property type="entry name" value="HATPase_C_sf"/>
</dbReference>
<dbReference type="CDD" id="cd16922">
    <property type="entry name" value="HATPase_EvgS-ArcB-TorS-like"/>
    <property type="match status" value="1"/>
</dbReference>
<keyword evidence="3" id="KW-0597">Phosphoprotein</keyword>
<dbReference type="SMART" id="SM00091">
    <property type="entry name" value="PAS"/>
    <property type="match status" value="1"/>
</dbReference>
<dbReference type="PROSITE" id="PS50112">
    <property type="entry name" value="PAS"/>
    <property type="match status" value="1"/>
</dbReference>
<dbReference type="EMBL" id="SNYW01000014">
    <property type="protein sequence ID" value="TDQ77640.1"/>
    <property type="molecule type" value="Genomic_DNA"/>
</dbReference>
<dbReference type="SMART" id="SM00388">
    <property type="entry name" value="HisKA"/>
    <property type="match status" value="1"/>
</dbReference>
<evidence type="ECO:0000256" key="2">
    <source>
        <dbReference type="ARBA" id="ARBA00012438"/>
    </source>
</evidence>
<dbReference type="EC" id="2.7.13.3" evidence="2"/>
<evidence type="ECO:0000256" key="4">
    <source>
        <dbReference type="ARBA" id="ARBA00022679"/>
    </source>
</evidence>
<feature type="transmembrane region" description="Helical" evidence="7">
    <location>
        <begin position="87"/>
        <end position="109"/>
    </location>
</feature>
<dbReference type="CDD" id="cd00082">
    <property type="entry name" value="HisKA"/>
    <property type="match status" value="1"/>
</dbReference>
<dbReference type="PRINTS" id="PR00344">
    <property type="entry name" value="BCTRLSENSOR"/>
</dbReference>
<evidence type="ECO:0000256" key="5">
    <source>
        <dbReference type="ARBA" id="ARBA00022777"/>
    </source>
</evidence>
<feature type="domain" description="MHYT" evidence="10">
    <location>
        <begin position="16"/>
        <end position="218"/>
    </location>
</feature>
<dbReference type="AlphaFoldDB" id="A0A4R6WGT8"/>
<dbReference type="InterPro" id="IPR035965">
    <property type="entry name" value="PAS-like_dom_sf"/>
</dbReference>
<keyword evidence="12" id="KW-1185">Reference proteome</keyword>
<dbReference type="PROSITE" id="PS50924">
    <property type="entry name" value="MHYT"/>
    <property type="match status" value="1"/>
</dbReference>
<dbReference type="Gene3D" id="3.30.565.10">
    <property type="entry name" value="Histidine kinase-like ATPase, C-terminal domain"/>
    <property type="match status" value="1"/>
</dbReference>
<dbReference type="Proteomes" id="UP000295783">
    <property type="component" value="Unassembled WGS sequence"/>
</dbReference>
<evidence type="ECO:0000259" key="9">
    <source>
        <dbReference type="PROSITE" id="PS50112"/>
    </source>
</evidence>
<feature type="domain" description="Histidine kinase" evidence="8">
    <location>
        <begin position="420"/>
        <end position="640"/>
    </location>
</feature>
<keyword evidence="6" id="KW-0902">Two-component regulatory system</keyword>
<dbReference type="GO" id="GO:0016020">
    <property type="term" value="C:membrane"/>
    <property type="evidence" value="ECO:0007669"/>
    <property type="project" value="UniProtKB-UniRule"/>
</dbReference>
<keyword evidence="5" id="KW-0418">Kinase</keyword>
<dbReference type="CDD" id="cd00130">
    <property type="entry name" value="PAS"/>
    <property type="match status" value="1"/>
</dbReference>
<comment type="catalytic activity">
    <reaction evidence="1">
        <text>ATP + protein L-histidine = ADP + protein N-phospho-L-histidine.</text>
        <dbReference type="EC" id="2.7.13.3"/>
    </reaction>
</comment>
<evidence type="ECO:0000259" key="8">
    <source>
        <dbReference type="PROSITE" id="PS50109"/>
    </source>
</evidence>
<evidence type="ECO:0000313" key="11">
    <source>
        <dbReference type="EMBL" id="TDQ77640.1"/>
    </source>
</evidence>
<dbReference type="NCBIfam" id="TIGR00229">
    <property type="entry name" value="sensory_box"/>
    <property type="match status" value="1"/>
</dbReference>
<dbReference type="GO" id="GO:0006355">
    <property type="term" value="P:regulation of DNA-templated transcription"/>
    <property type="evidence" value="ECO:0007669"/>
    <property type="project" value="InterPro"/>
</dbReference>
<dbReference type="InterPro" id="IPR004358">
    <property type="entry name" value="Sig_transdc_His_kin-like_C"/>
</dbReference>